<reference evidence="3" key="1">
    <citation type="journal article" date="2019" name="Int. J. Syst. Evol. Microbiol.">
        <title>The Global Catalogue of Microorganisms (GCM) 10K type strain sequencing project: providing services to taxonomists for standard genome sequencing and annotation.</title>
        <authorList>
            <consortium name="The Broad Institute Genomics Platform"/>
            <consortium name="The Broad Institute Genome Sequencing Center for Infectious Disease"/>
            <person name="Wu L."/>
            <person name="Ma J."/>
        </authorList>
    </citation>
    <scope>NUCLEOTIDE SEQUENCE [LARGE SCALE GENOMIC DNA]</scope>
    <source>
        <strain evidence="3">KCTC 42224</strain>
    </source>
</reference>
<organism evidence="2 3">
    <name type="scientific">Novosphingobium pokkalii</name>
    <dbReference type="NCBI Taxonomy" id="1770194"/>
    <lineage>
        <taxon>Bacteria</taxon>
        <taxon>Pseudomonadati</taxon>
        <taxon>Pseudomonadota</taxon>
        <taxon>Alphaproteobacteria</taxon>
        <taxon>Sphingomonadales</taxon>
        <taxon>Sphingomonadaceae</taxon>
        <taxon>Novosphingobium</taxon>
    </lineage>
</organism>
<evidence type="ECO:0000256" key="1">
    <source>
        <dbReference type="SAM" id="MobiDB-lite"/>
    </source>
</evidence>
<evidence type="ECO:0000313" key="3">
    <source>
        <dbReference type="Proteomes" id="UP001595683"/>
    </source>
</evidence>
<keyword evidence="3" id="KW-1185">Reference proteome</keyword>
<proteinExistence type="predicted"/>
<name>A0ABV7V038_9SPHN</name>
<dbReference type="Pfam" id="PF09476">
    <property type="entry name" value="Pilus_CpaD"/>
    <property type="match status" value="1"/>
</dbReference>
<gene>
    <name evidence="2" type="ORF">ACFOOT_02785</name>
</gene>
<accession>A0ABV7V038</accession>
<dbReference type="EMBL" id="JBHRYE010000006">
    <property type="protein sequence ID" value="MFC3670342.1"/>
    <property type="molecule type" value="Genomic_DNA"/>
</dbReference>
<dbReference type="RefSeq" id="WP_229815502.1">
    <property type="nucleotide sequence ID" value="NZ_BMZP01000017.1"/>
</dbReference>
<dbReference type="Proteomes" id="UP001595683">
    <property type="component" value="Unassembled WGS sequence"/>
</dbReference>
<comment type="caution">
    <text evidence="2">The sequence shown here is derived from an EMBL/GenBank/DDBJ whole genome shotgun (WGS) entry which is preliminary data.</text>
</comment>
<feature type="region of interest" description="Disordered" evidence="1">
    <location>
        <begin position="208"/>
        <end position="233"/>
    </location>
</feature>
<dbReference type="PROSITE" id="PS51257">
    <property type="entry name" value="PROKAR_LIPOPROTEIN"/>
    <property type="match status" value="1"/>
</dbReference>
<dbReference type="InterPro" id="IPR019027">
    <property type="entry name" value="Pilus_biogenesis_CpaD-related"/>
</dbReference>
<evidence type="ECO:0000313" key="2">
    <source>
        <dbReference type="EMBL" id="MFC3670342.1"/>
    </source>
</evidence>
<protein>
    <submittedName>
        <fullName evidence="2">CpaD family pilus assembly protein</fullName>
    </submittedName>
</protein>
<feature type="compositionally biased region" description="Polar residues" evidence="1">
    <location>
        <begin position="223"/>
        <end position="233"/>
    </location>
</feature>
<sequence>MSTPRNSIDRRIGQRIRNMALAFTALAFTGALAGCVGGQPTNRSLNSVHQPVVERTSYTLDINTLPGGGVPVSEQRRLAGWFESLGLGYGDKVALDDPAADPATRAAVQAVLSAHGLMLADAVPVTAGTLAPGTARLVIARTTASVPGCPDWSTHNDGNGNNATSTNYGCAVNSNLAVMVANKEDLVRGQTGDGSTAVMSGNKAIEAYRNNPPSGMGGATVRKVNTSTATASN</sequence>